<name>A0A7S9SVY7_BPT4</name>
<evidence type="ECO:0000313" key="1">
    <source>
        <dbReference type="EMBL" id="QPI17481.1"/>
    </source>
</evidence>
<proteinExistence type="predicted"/>
<reference evidence="2" key="1">
    <citation type="submission" date="2020-09" db="EMBL/GenBank/DDBJ databases">
        <title>Temporal stability and genetic diversity of a 48-year old T-series phages.</title>
        <authorList>
            <person name="Subedi D."/>
            <person name="Barr J.J."/>
        </authorList>
    </citation>
    <scope>NUCLEOTIDE SEQUENCE [LARGE SCALE GENOMIC DNA]</scope>
</reference>
<dbReference type="InterPro" id="IPR053757">
    <property type="entry name" value="Anti-Restrict_Endo_sf"/>
</dbReference>
<organism evidence="1 2">
    <name type="scientific">Escherichia phage T4</name>
    <dbReference type="NCBI Taxonomy" id="2681598"/>
    <lineage>
        <taxon>Viruses</taxon>
        <taxon>Duplodnaviria</taxon>
        <taxon>Heunggongvirae</taxon>
        <taxon>Uroviricota</taxon>
        <taxon>Caudoviricetes</taxon>
        <taxon>Pantevenvirales</taxon>
        <taxon>Straboviridae</taxon>
        <taxon>Tevenvirinae</taxon>
        <taxon>Tequatrovirus</taxon>
        <taxon>Enterobacteria phage T4</taxon>
    </lineage>
</organism>
<sequence>MIIDSQSVVQYTFKIDILEKLYKFLPNLYHSIVNELVEELHLENNDFLIGTYKDLSKAGYFYVIPAPGKNIDDVLKTIMIYVHDYELKIISNES</sequence>
<keyword evidence="1" id="KW-0378">Hydrolase</keyword>
<keyword evidence="1" id="KW-0255">Endonuclease</keyword>
<accession>A0A7S9SVY7</accession>
<dbReference type="InterPro" id="IPR054385">
    <property type="entry name" value="Arn"/>
</dbReference>
<dbReference type="Pfam" id="PF22134">
    <property type="entry name" value="DM_Arn"/>
    <property type="match status" value="1"/>
</dbReference>
<gene>
    <name evidence="1" type="primary">arn</name>
</gene>
<dbReference type="Gene3D" id="3.30.70.2770">
    <property type="match status" value="1"/>
</dbReference>
<dbReference type="Proteomes" id="UP000594549">
    <property type="component" value="Segment"/>
</dbReference>
<protein>
    <submittedName>
        <fullName evidence="1">Inhibitor of MrcBC restriction endonuclease</fullName>
    </submittedName>
</protein>
<dbReference type="EMBL" id="MT984581">
    <property type="protein sequence ID" value="QPI17481.1"/>
    <property type="molecule type" value="Genomic_DNA"/>
</dbReference>
<dbReference type="GO" id="GO:0004519">
    <property type="term" value="F:endonuclease activity"/>
    <property type="evidence" value="ECO:0007669"/>
    <property type="project" value="UniProtKB-KW"/>
</dbReference>
<keyword evidence="1" id="KW-0540">Nuclease</keyword>
<evidence type="ECO:0000313" key="2">
    <source>
        <dbReference type="Proteomes" id="UP000594549"/>
    </source>
</evidence>